<organism evidence="3 4">
    <name type="scientific">Paramuricea clavata</name>
    <name type="common">Red gorgonian</name>
    <name type="synonym">Violescent sea-whip</name>
    <dbReference type="NCBI Taxonomy" id="317549"/>
    <lineage>
        <taxon>Eukaryota</taxon>
        <taxon>Metazoa</taxon>
        <taxon>Cnidaria</taxon>
        <taxon>Anthozoa</taxon>
        <taxon>Octocorallia</taxon>
        <taxon>Malacalcyonacea</taxon>
        <taxon>Plexauridae</taxon>
        <taxon>Paramuricea</taxon>
    </lineage>
</organism>
<dbReference type="SUPFAM" id="SSF111126">
    <property type="entry name" value="Ligand-binding domain in the NO signalling and Golgi transport"/>
    <property type="match status" value="1"/>
</dbReference>
<dbReference type="PANTHER" id="PTHR12817:SF0">
    <property type="entry name" value="GEO08327P1"/>
    <property type="match status" value="1"/>
</dbReference>
<keyword evidence="4" id="KW-1185">Reference proteome</keyword>
<dbReference type="Gene3D" id="3.30.1380.20">
    <property type="entry name" value="Trafficking protein particle complex subunit 3"/>
    <property type="match status" value="1"/>
</dbReference>
<gene>
    <name evidence="3" type="ORF">PACLA_8A004837</name>
</gene>
<dbReference type="GO" id="GO:0005802">
    <property type="term" value="C:trans-Golgi network"/>
    <property type="evidence" value="ECO:0007669"/>
    <property type="project" value="TreeGrafter"/>
</dbReference>
<accession>A0A6S7K2P1</accession>
<dbReference type="InterPro" id="IPR007194">
    <property type="entry name" value="TRAPP_component"/>
</dbReference>
<dbReference type="GO" id="GO:0030008">
    <property type="term" value="C:TRAPP complex"/>
    <property type="evidence" value="ECO:0007669"/>
    <property type="project" value="TreeGrafter"/>
</dbReference>
<dbReference type="GO" id="GO:0006888">
    <property type="term" value="P:endoplasmic reticulum to Golgi vesicle-mediated transport"/>
    <property type="evidence" value="ECO:0007669"/>
    <property type="project" value="TreeGrafter"/>
</dbReference>
<dbReference type="Proteomes" id="UP001152795">
    <property type="component" value="Unassembled WGS sequence"/>
</dbReference>
<dbReference type="GO" id="GO:0005801">
    <property type="term" value="C:cis-Golgi network"/>
    <property type="evidence" value="ECO:0007669"/>
    <property type="project" value="TreeGrafter"/>
</dbReference>
<comment type="similarity">
    <text evidence="2">Belongs to the TRAPP small subunits family. BET3 subfamily.</text>
</comment>
<evidence type="ECO:0000313" key="3">
    <source>
        <dbReference type="EMBL" id="CAB4036854.1"/>
    </source>
</evidence>
<evidence type="ECO:0000256" key="2">
    <source>
        <dbReference type="ARBA" id="ARBA00006218"/>
    </source>
</evidence>
<dbReference type="OrthoDB" id="941624at2759"/>
<dbReference type="FunFam" id="3.30.1380.20:FF:000008">
    <property type="entry name" value="trafficking protein particle complex subunit 6B"/>
    <property type="match status" value="1"/>
</dbReference>
<comment type="subcellular location">
    <subcellularLocation>
        <location evidence="1">Golgi apparatus</location>
        <location evidence="1">cis-Golgi network</location>
    </subcellularLocation>
</comment>
<evidence type="ECO:0000256" key="1">
    <source>
        <dbReference type="ARBA" id="ARBA00004222"/>
    </source>
</evidence>
<dbReference type="InterPro" id="IPR037992">
    <property type="entry name" value="TRAPPC6/Trs33"/>
</dbReference>
<dbReference type="Pfam" id="PF04051">
    <property type="entry name" value="TRAPP"/>
    <property type="match status" value="1"/>
</dbReference>
<name>A0A6S7K2P1_PARCT</name>
<protein>
    <submittedName>
        <fullName evidence="3">Uncharacterized protein</fullName>
    </submittedName>
</protein>
<dbReference type="PANTHER" id="PTHR12817">
    <property type="entry name" value="TRAFFICKING PROTEIN PARTICLE COMPLEX SUBUNIT 6B"/>
    <property type="match status" value="1"/>
</dbReference>
<dbReference type="EMBL" id="CACRXK020022485">
    <property type="protein sequence ID" value="CAB4036854.1"/>
    <property type="molecule type" value="Genomic_DNA"/>
</dbReference>
<evidence type="ECO:0000313" key="4">
    <source>
        <dbReference type="Proteomes" id="UP001152795"/>
    </source>
</evidence>
<comment type="caution">
    <text evidence="3">The sequence shown here is derived from an EMBL/GenBank/DDBJ whole genome shotgun (WGS) entry which is preliminary data.</text>
</comment>
<dbReference type="InterPro" id="IPR024096">
    <property type="entry name" value="NO_sig/Golgi_transp_ligand-bd"/>
</dbReference>
<dbReference type="CDD" id="cd14944">
    <property type="entry name" value="TRAPPC6A_Trs33"/>
    <property type="match status" value="1"/>
</dbReference>
<proteinExistence type="inferred from homology"/>
<sequence length="157" mass="18049">MADTDSVFEFLHMQIVEYIHDVHGKESENNATTKLEEMGFTIGQRLAERFTKETARFKDDLDVMKYICKEFWTALYKKQIDNLRTNHQGVFVLQDNRFRLLTQISDTEEFIVPAAKYLSLPCGLIRGALANLGIPSIVGAEITTMPMCKFTINIQKH</sequence>
<reference evidence="3" key="1">
    <citation type="submission" date="2020-04" db="EMBL/GenBank/DDBJ databases">
        <authorList>
            <person name="Alioto T."/>
            <person name="Alioto T."/>
            <person name="Gomez Garrido J."/>
        </authorList>
    </citation>
    <scope>NUCLEOTIDE SEQUENCE</scope>
    <source>
        <strain evidence="3">A484AB</strain>
    </source>
</reference>
<dbReference type="AlphaFoldDB" id="A0A6S7K2P1"/>